<proteinExistence type="predicted"/>
<dbReference type="OrthoDB" id="681586at2759"/>
<organism evidence="1 2">
    <name type="scientific">Panicum miliaceum</name>
    <name type="common">Proso millet</name>
    <name type="synonym">Broomcorn millet</name>
    <dbReference type="NCBI Taxonomy" id="4540"/>
    <lineage>
        <taxon>Eukaryota</taxon>
        <taxon>Viridiplantae</taxon>
        <taxon>Streptophyta</taxon>
        <taxon>Embryophyta</taxon>
        <taxon>Tracheophyta</taxon>
        <taxon>Spermatophyta</taxon>
        <taxon>Magnoliopsida</taxon>
        <taxon>Liliopsida</taxon>
        <taxon>Poales</taxon>
        <taxon>Poaceae</taxon>
        <taxon>PACMAD clade</taxon>
        <taxon>Panicoideae</taxon>
        <taxon>Panicodae</taxon>
        <taxon>Paniceae</taxon>
        <taxon>Panicinae</taxon>
        <taxon>Panicum</taxon>
        <taxon>Panicum sect. Panicum</taxon>
    </lineage>
</organism>
<evidence type="ECO:0008006" key="3">
    <source>
        <dbReference type="Google" id="ProtNLM"/>
    </source>
</evidence>
<gene>
    <name evidence="1" type="ORF">C2845_PM08G10510</name>
</gene>
<dbReference type="Proteomes" id="UP000275267">
    <property type="component" value="Unassembled WGS sequence"/>
</dbReference>
<keyword evidence="2" id="KW-1185">Reference proteome</keyword>
<sequence>MASSRTPGSGSATLSTPALMVARRRLLSLADLPTKVAVLIAGHLTATSMWPMDELRALQATCRFMRHVCHDPEVGRCISVERLSDGMYWYDIDGFFTLLPRLAQVSNLEACFIKGMHVIFLGPVIRPLPVLDENLKRAVHGGHKVAAYVATILLYMANGGTGTVPP</sequence>
<dbReference type="EMBL" id="PQIB02000010">
    <property type="protein sequence ID" value="RLM92964.1"/>
    <property type="molecule type" value="Genomic_DNA"/>
</dbReference>
<comment type="caution">
    <text evidence="1">The sequence shown here is derived from an EMBL/GenBank/DDBJ whole genome shotgun (WGS) entry which is preliminary data.</text>
</comment>
<dbReference type="STRING" id="4540.A0A3L6R123"/>
<protein>
    <recommendedName>
        <fullName evidence="3">F-box domain-containing protein</fullName>
    </recommendedName>
</protein>
<accession>A0A3L6R123</accession>
<reference evidence="2" key="1">
    <citation type="journal article" date="2019" name="Nat. Commun.">
        <title>The genome of broomcorn millet.</title>
        <authorList>
            <person name="Zou C."/>
            <person name="Miki D."/>
            <person name="Li D."/>
            <person name="Tang Q."/>
            <person name="Xiao L."/>
            <person name="Rajput S."/>
            <person name="Deng P."/>
            <person name="Jia W."/>
            <person name="Huang R."/>
            <person name="Zhang M."/>
            <person name="Sun Y."/>
            <person name="Hu J."/>
            <person name="Fu X."/>
            <person name="Schnable P.S."/>
            <person name="Li F."/>
            <person name="Zhang H."/>
            <person name="Feng B."/>
            <person name="Zhu X."/>
            <person name="Liu R."/>
            <person name="Schnable J.C."/>
            <person name="Zhu J.-K."/>
            <person name="Zhang H."/>
        </authorList>
    </citation>
    <scope>NUCLEOTIDE SEQUENCE [LARGE SCALE GENOMIC DNA]</scope>
</reference>
<name>A0A3L6R123_PANMI</name>
<evidence type="ECO:0000313" key="1">
    <source>
        <dbReference type="EMBL" id="RLM92964.1"/>
    </source>
</evidence>
<evidence type="ECO:0000313" key="2">
    <source>
        <dbReference type="Proteomes" id="UP000275267"/>
    </source>
</evidence>
<dbReference type="AlphaFoldDB" id="A0A3L6R123"/>